<reference evidence="2" key="1">
    <citation type="journal article" date="2019" name="Int. J. Syst. Evol. Microbiol.">
        <title>The Global Catalogue of Microorganisms (GCM) 10K type strain sequencing project: providing services to taxonomists for standard genome sequencing and annotation.</title>
        <authorList>
            <consortium name="The Broad Institute Genomics Platform"/>
            <consortium name="The Broad Institute Genome Sequencing Center for Infectious Disease"/>
            <person name="Wu L."/>
            <person name="Ma J."/>
        </authorList>
    </citation>
    <scope>NUCLEOTIDE SEQUENCE [LARGE SCALE GENOMIC DNA]</scope>
    <source>
        <strain evidence="2">JCM 16544</strain>
    </source>
</reference>
<keyword evidence="2" id="KW-1185">Reference proteome</keyword>
<organism evidence="1 2">
    <name type="scientific">Microbacterium awajiense</name>
    <dbReference type="NCBI Taxonomy" id="415214"/>
    <lineage>
        <taxon>Bacteria</taxon>
        <taxon>Bacillati</taxon>
        <taxon>Actinomycetota</taxon>
        <taxon>Actinomycetes</taxon>
        <taxon>Micrococcales</taxon>
        <taxon>Microbacteriaceae</taxon>
        <taxon>Microbacterium</taxon>
    </lineage>
</organism>
<protein>
    <submittedName>
        <fullName evidence="1">Uncharacterized protein</fullName>
    </submittedName>
</protein>
<proteinExistence type="predicted"/>
<evidence type="ECO:0000313" key="1">
    <source>
        <dbReference type="EMBL" id="GAA3627078.1"/>
    </source>
</evidence>
<accession>A0ABP7A8X3</accession>
<dbReference type="EMBL" id="BAAAYU010000001">
    <property type="protein sequence ID" value="GAA3627078.1"/>
    <property type="molecule type" value="Genomic_DNA"/>
</dbReference>
<dbReference type="Proteomes" id="UP001501697">
    <property type="component" value="Unassembled WGS sequence"/>
</dbReference>
<dbReference type="RefSeq" id="WP_344736463.1">
    <property type="nucleotide sequence ID" value="NZ_BAAAYU010000001.1"/>
</dbReference>
<name>A0ABP7A8X3_9MICO</name>
<comment type="caution">
    <text evidence="1">The sequence shown here is derived from an EMBL/GenBank/DDBJ whole genome shotgun (WGS) entry which is preliminary data.</text>
</comment>
<evidence type="ECO:0000313" key="2">
    <source>
        <dbReference type="Proteomes" id="UP001501697"/>
    </source>
</evidence>
<sequence length="81" mass="9648">MNTLTAPQRPSDSSDTLRLPRRDTRISLIDRLTLRLALRLILWSTRNAADRERHSLAHRALIDRERRELAYEREAHLAHRR</sequence>
<gene>
    <name evidence="1" type="ORF">GCM10022200_06820</name>
</gene>